<keyword evidence="2" id="KW-1185">Reference proteome</keyword>
<dbReference type="AlphaFoldDB" id="A0A9D4S6W3"/>
<comment type="caution">
    <text evidence="1">The sequence shown here is derived from an EMBL/GenBank/DDBJ whole genome shotgun (WGS) entry which is preliminary data.</text>
</comment>
<evidence type="ECO:0000313" key="1">
    <source>
        <dbReference type="EMBL" id="KAH3894839.1"/>
    </source>
</evidence>
<reference evidence="1" key="1">
    <citation type="journal article" date="2019" name="bioRxiv">
        <title>The Genome of the Zebra Mussel, Dreissena polymorpha: A Resource for Invasive Species Research.</title>
        <authorList>
            <person name="McCartney M.A."/>
            <person name="Auch B."/>
            <person name="Kono T."/>
            <person name="Mallez S."/>
            <person name="Zhang Y."/>
            <person name="Obille A."/>
            <person name="Becker A."/>
            <person name="Abrahante J.E."/>
            <person name="Garbe J."/>
            <person name="Badalamenti J.P."/>
            <person name="Herman A."/>
            <person name="Mangelson H."/>
            <person name="Liachko I."/>
            <person name="Sullivan S."/>
            <person name="Sone E.D."/>
            <person name="Koren S."/>
            <person name="Silverstein K.A.T."/>
            <person name="Beckman K.B."/>
            <person name="Gohl D.M."/>
        </authorList>
    </citation>
    <scope>NUCLEOTIDE SEQUENCE</scope>
    <source>
        <strain evidence="1">Duluth1</strain>
        <tissue evidence="1">Whole animal</tissue>
    </source>
</reference>
<evidence type="ECO:0000313" key="2">
    <source>
        <dbReference type="Proteomes" id="UP000828390"/>
    </source>
</evidence>
<protein>
    <submittedName>
        <fullName evidence="1">Uncharacterized protein</fullName>
    </submittedName>
</protein>
<reference evidence="1" key="2">
    <citation type="submission" date="2020-11" db="EMBL/GenBank/DDBJ databases">
        <authorList>
            <person name="McCartney M.A."/>
            <person name="Auch B."/>
            <person name="Kono T."/>
            <person name="Mallez S."/>
            <person name="Becker A."/>
            <person name="Gohl D.M."/>
            <person name="Silverstein K.A.T."/>
            <person name="Koren S."/>
            <person name="Bechman K.B."/>
            <person name="Herman A."/>
            <person name="Abrahante J.E."/>
            <person name="Garbe J."/>
        </authorList>
    </citation>
    <scope>NUCLEOTIDE SEQUENCE</scope>
    <source>
        <strain evidence="1">Duluth1</strain>
        <tissue evidence="1">Whole animal</tissue>
    </source>
</reference>
<organism evidence="1 2">
    <name type="scientific">Dreissena polymorpha</name>
    <name type="common">Zebra mussel</name>
    <name type="synonym">Mytilus polymorpha</name>
    <dbReference type="NCBI Taxonomy" id="45954"/>
    <lineage>
        <taxon>Eukaryota</taxon>
        <taxon>Metazoa</taxon>
        <taxon>Spiralia</taxon>
        <taxon>Lophotrochozoa</taxon>
        <taxon>Mollusca</taxon>
        <taxon>Bivalvia</taxon>
        <taxon>Autobranchia</taxon>
        <taxon>Heteroconchia</taxon>
        <taxon>Euheterodonta</taxon>
        <taxon>Imparidentia</taxon>
        <taxon>Neoheterodontei</taxon>
        <taxon>Myida</taxon>
        <taxon>Dreissenoidea</taxon>
        <taxon>Dreissenidae</taxon>
        <taxon>Dreissena</taxon>
    </lineage>
</organism>
<gene>
    <name evidence="1" type="ORF">DPMN_018998</name>
</gene>
<name>A0A9D4S6W3_DREPO</name>
<sequence>MATSTKEREQKFSLDDCIILCNVMAEDCGLNGLSNHELLKHRFTEGNQIQGQNTNFEKRATAFFQGKKTHFSGFGE</sequence>
<accession>A0A9D4S6W3</accession>
<dbReference type="Proteomes" id="UP000828390">
    <property type="component" value="Unassembled WGS sequence"/>
</dbReference>
<proteinExistence type="predicted"/>
<dbReference type="EMBL" id="JAIWYP010000001">
    <property type="protein sequence ID" value="KAH3894839.1"/>
    <property type="molecule type" value="Genomic_DNA"/>
</dbReference>